<protein>
    <submittedName>
        <fullName evidence="2">Uncharacterized protein</fullName>
    </submittedName>
</protein>
<evidence type="ECO:0000256" key="1">
    <source>
        <dbReference type="SAM" id="MobiDB-lite"/>
    </source>
</evidence>
<feature type="compositionally biased region" description="Basic and acidic residues" evidence="1">
    <location>
        <begin position="145"/>
        <end position="155"/>
    </location>
</feature>
<evidence type="ECO:0000313" key="3">
    <source>
        <dbReference type="Proteomes" id="UP001307849"/>
    </source>
</evidence>
<evidence type="ECO:0000313" key="2">
    <source>
        <dbReference type="EMBL" id="KAK6506536.1"/>
    </source>
</evidence>
<feature type="region of interest" description="Disordered" evidence="1">
    <location>
        <begin position="132"/>
        <end position="183"/>
    </location>
</feature>
<keyword evidence="3" id="KW-1185">Reference proteome</keyword>
<name>A0AAN8RUR6_9PEZI</name>
<gene>
    <name evidence="2" type="ORF">TWF506_011442</name>
</gene>
<dbReference type="AlphaFoldDB" id="A0AAN8RUR6"/>
<accession>A0AAN8RUR6</accession>
<dbReference type="Proteomes" id="UP001307849">
    <property type="component" value="Unassembled WGS sequence"/>
</dbReference>
<organism evidence="2 3">
    <name type="scientific">Arthrobotrys conoides</name>
    <dbReference type="NCBI Taxonomy" id="74498"/>
    <lineage>
        <taxon>Eukaryota</taxon>
        <taxon>Fungi</taxon>
        <taxon>Dikarya</taxon>
        <taxon>Ascomycota</taxon>
        <taxon>Pezizomycotina</taxon>
        <taxon>Orbiliomycetes</taxon>
        <taxon>Orbiliales</taxon>
        <taxon>Orbiliaceae</taxon>
        <taxon>Arthrobotrys</taxon>
    </lineage>
</organism>
<comment type="caution">
    <text evidence="2">The sequence shown here is derived from an EMBL/GenBank/DDBJ whole genome shotgun (WGS) entry which is preliminary data.</text>
</comment>
<reference evidence="2 3" key="1">
    <citation type="submission" date="2019-10" db="EMBL/GenBank/DDBJ databases">
        <authorList>
            <person name="Palmer J.M."/>
        </authorList>
    </citation>
    <scope>NUCLEOTIDE SEQUENCE [LARGE SCALE GENOMIC DNA]</scope>
    <source>
        <strain evidence="2 3">TWF506</strain>
    </source>
</reference>
<dbReference type="EMBL" id="JAVHJM010000009">
    <property type="protein sequence ID" value="KAK6506536.1"/>
    <property type="molecule type" value="Genomic_DNA"/>
</dbReference>
<feature type="region of interest" description="Disordered" evidence="1">
    <location>
        <begin position="375"/>
        <end position="402"/>
    </location>
</feature>
<sequence length="402" mass="45312">MQGGEGKVPLAVSLPWDFCKRFTAEEVAWLLQNGYSYEAHANDTLLFFRADDKKRWQKASRRMLEKEILRQGFLRGDTWLPRYTYELGRYGRTLLTAERDEALLKGDMFLWQMGPESQRVLDEAKEILNGVGGKRKETGKRKRETVREDIPDPEYRPVAPEPKRRRVARRATSQPVQQDEHEDVIMTDVREELVAPSGPMPKPAPERQISPEAAMEGLGEEPQPLVAVPERRKRARKAAISRAPATETVASALVNGATAEAESCGWTNADGSVCGSVFPNKLDLQRHVLSSHVPARSDLPQGQTSWLCRFGRCQHTYVAEETQKVSGIFPKADTLSSHIRFLLDAREFACRYSAGGCQKRWNRLNDMNIHASRCKFNPSPIGKKTKAGPKETKGKQGKKSKQ</sequence>
<proteinExistence type="predicted"/>